<evidence type="ECO:0000313" key="1">
    <source>
        <dbReference type="EMBL" id="KAI5650154.1"/>
    </source>
</evidence>
<protein>
    <submittedName>
        <fullName evidence="1">Uncharacterized protein</fullName>
    </submittedName>
</protein>
<dbReference type="EMBL" id="CM044708">
    <property type="protein sequence ID" value="KAI5650154.1"/>
    <property type="molecule type" value="Genomic_DNA"/>
</dbReference>
<accession>A0ACB9ZS03</accession>
<name>A0ACB9ZS03_CATRO</name>
<keyword evidence="2" id="KW-1185">Reference proteome</keyword>
<comment type="caution">
    <text evidence="1">The sequence shown here is derived from an EMBL/GenBank/DDBJ whole genome shotgun (WGS) entry which is preliminary data.</text>
</comment>
<organism evidence="1 2">
    <name type="scientific">Catharanthus roseus</name>
    <name type="common">Madagascar periwinkle</name>
    <name type="synonym">Vinca rosea</name>
    <dbReference type="NCBI Taxonomy" id="4058"/>
    <lineage>
        <taxon>Eukaryota</taxon>
        <taxon>Viridiplantae</taxon>
        <taxon>Streptophyta</taxon>
        <taxon>Embryophyta</taxon>
        <taxon>Tracheophyta</taxon>
        <taxon>Spermatophyta</taxon>
        <taxon>Magnoliopsida</taxon>
        <taxon>eudicotyledons</taxon>
        <taxon>Gunneridae</taxon>
        <taxon>Pentapetalae</taxon>
        <taxon>asterids</taxon>
        <taxon>lamiids</taxon>
        <taxon>Gentianales</taxon>
        <taxon>Apocynaceae</taxon>
        <taxon>Rauvolfioideae</taxon>
        <taxon>Vinceae</taxon>
        <taxon>Catharanthinae</taxon>
        <taxon>Catharanthus</taxon>
    </lineage>
</organism>
<sequence>MAGSLVPLSKVPLQFSRPSNCCVFDLRSHQLERYQTCLKQSQQSSIGNISFKESLLLQPLTYHRRLSPVRALDSDVPQPIQEGYEKARNFEQWDSLTAKFAGAANIPFLLLQLPQIILNARNLLVGNSTALFAVPWLGMFTGLLGNLSLLSYFIKKRENEVVVVQTLGVVSMYVVITQLAIAGAMPLPHYIATSVVVFSGLVLNFMNYFYLLHPGIWHLWEDFITIAGFSALPQVMWSTFIPYVPNTILPGLMAFATAVLAVLMARLGKLSESGIKFVGSMSAWTATLLFMWMPVAQMWTNLLNPDNIKGLSATSMLLAMVGNGLMIPRALLTRDLMWFTGSTWATVFYGWGNLLCLYCFNGVSREFFLAATIGFLSWIGITLWRDKEVYGHSSPLTSLKELVFGP</sequence>
<gene>
    <name evidence="1" type="ORF">M9H77_36159</name>
</gene>
<proteinExistence type="predicted"/>
<reference evidence="2" key="1">
    <citation type="journal article" date="2023" name="Nat. Plants">
        <title>Single-cell RNA sequencing provides a high-resolution roadmap for understanding the multicellular compartmentation of specialized metabolism.</title>
        <authorList>
            <person name="Sun S."/>
            <person name="Shen X."/>
            <person name="Li Y."/>
            <person name="Li Y."/>
            <person name="Wang S."/>
            <person name="Li R."/>
            <person name="Zhang H."/>
            <person name="Shen G."/>
            <person name="Guo B."/>
            <person name="Wei J."/>
            <person name="Xu J."/>
            <person name="St-Pierre B."/>
            <person name="Chen S."/>
            <person name="Sun C."/>
        </authorList>
    </citation>
    <scope>NUCLEOTIDE SEQUENCE [LARGE SCALE GENOMIC DNA]</scope>
</reference>
<dbReference type="Proteomes" id="UP001060085">
    <property type="component" value="Linkage Group LG08"/>
</dbReference>
<evidence type="ECO:0000313" key="2">
    <source>
        <dbReference type="Proteomes" id="UP001060085"/>
    </source>
</evidence>